<proteinExistence type="predicted"/>
<dbReference type="EMBL" id="JAGEOJ010000011">
    <property type="protein sequence ID" value="MBO2450805.1"/>
    <property type="molecule type" value="Genomic_DNA"/>
</dbReference>
<reference evidence="2" key="1">
    <citation type="submission" date="2021-03" db="EMBL/GenBank/DDBJ databases">
        <authorList>
            <person name="Kanchanasin P."/>
            <person name="Saeng-In P."/>
            <person name="Phongsopitanun W."/>
            <person name="Yuki M."/>
            <person name="Kudo T."/>
            <person name="Ohkuma M."/>
            <person name="Tanasupawat S."/>
        </authorList>
    </citation>
    <scope>NUCLEOTIDE SEQUENCE</scope>
    <source>
        <strain evidence="2">GKU 128</strain>
    </source>
</reference>
<sequence>MTPDPPGLCRAWLDSGGERYESRGVRSAEDPMPVDEDTLFRVASVSKLITGAAITALGVDVDSAVRDHLPDFRLADADAAGRITVRDLLTHRAGFAPDVNKDRLADELDAGALARAVADLAVAPQISPPGRYYGYSNAGFMVLARIVEVVAGEPFEHAARRLVLEPAGMRRSTYFTDEAVTHPVALGHGGEPPRVLRPWGRSRARNGQGGLMTTARDLIAFARYTLADPGPAWEPLADGFDQGSHVGVAWNVFDLPGGGRAAGHAGHTKGYTARLTLLPDSGRAFVILANSENAGPFLDRETAAALGLPAEPEHEFLAAPDVRDHLGVYTDGSDQIRVDGVPDGVVLSEQGLGRVRFIAPDEGRADHGLLVRFLREDGRVSHLRLAGKLLRKVS</sequence>
<protein>
    <submittedName>
        <fullName evidence="2">Beta-lactamase family protein</fullName>
    </submittedName>
</protein>
<accession>A0A939TC26</accession>
<evidence type="ECO:0000313" key="3">
    <source>
        <dbReference type="Proteomes" id="UP000669179"/>
    </source>
</evidence>
<dbReference type="Proteomes" id="UP000669179">
    <property type="component" value="Unassembled WGS sequence"/>
</dbReference>
<feature type="domain" description="Beta-lactamase-related" evidence="1">
    <location>
        <begin position="10"/>
        <end position="304"/>
    </location>
</feature>
<evidence type="ECO:0000259" key="1">
    <source>
        <dbReference type="Pfam" id="PF00144"/>
    </source>
</evidence>
<dbReference type="AlphaFoldDB" id="A0A939TC26"/>
<dbReference type="PANTHER" id="PTHR46825">
    <property type="entry name" value="D-ALANYL-D-ALANINE-CARBOXYPEPTIDASE/ENDOPEPTIDASE AMPH"/>
    <property type="match status" value="1"/>
</dbReference>
<comment type="caution">
    <text evidence="2">The sequence shown here is derived from an EMBL/GenBank/DDBJ whole genome shotgun (WGS) entry which is preliminary data.</text>
</comment>
<dbReference type="InterPro" id="IPR001466">
    <property type="entry name" value="Beta-lactam-related"/>
</dbReference>
<dbReference type="Gene3D" id="3.40.710.10">
    <property type="entry name" value="DD-peptidase/beta-lactamase superfamily"/>
    <property type="match status" value="1"/>
</dbReference>
<dbReference type="PANTHER" id="PTHR46825:SF9">
    <property type="entry name" value="BETA-LACTAMASE-RELATED DOMAIN-CONTAINING PROTEIN"/>
    <property type="match status" value="1"/>
</dbReference>
<dbReference type="RefSeq" id="WP_208258685.1">
    <property type="nucleotide sequence ID" value="NZ_JAGEOJ010000011.1"/>
</dbReference>
<dbReference type="InterPro" id="IPR050491">
    <property type="entry name" value="AmpC-like"/>
</dbReference>
<organism evidence="2 3">
    <name type="scientific">Actinomadura barringtoniae</name>
    <dbReference type="NCBI Taxonomy" id="1427535"/>
    <lineage>
        <taxon>Bacteria</taxon>
        <taxon>Bacillati</taxon>
        <taxon>Actinomycetota</taxon>
        <taxon>Actinomycetes</taxon>
        <taxon>Streptosporangiales</taxon>
        <taxon>Thermomonosporaceae</taxon>
        <taxon>Actinomadura</taxon>
    </lineage>
</organism>
<name>A0A939TC26_9ACTN</name>
<dbReference type="Pfam" id="PF00144">
    <property type="entry name" value="Beta-lactamase"/>
    <property type="match status" value="1"/>
</dbReference>
<gene>
    <name evidence="2" type="ORF">J4573_27150</name>
</gene>
<dbReference type="SUPFAM" id="SSF56601">
    <property type="entry name" value="beta-lactamase/transpeptidase-like"/>
    <property type="match status" value="1"/>
</dbReference>
<keyword evidence="3" id="KW-1185">Reference proteome</keyword>
<evidence type="ECO:0000313" key="2">
    <source>
        <dbReference type="EMBL" id="MBO2450805.1"/>
    </source>
</evidence>
<dbReference type="InterPro" id="IPR012338">
    <property type="entry name" value="Beta-lactam/transpept-like"/>
</dbReference>